<dbReference type="InterPro" id="IPR036770">
    <property type="entry name" value="Ankyrin_rpt-contain_sf"/>
</dbReference>
<dbReference type="SUPFAM" id="SSF48403">
    <property type="entry name" value="Ankyrin repeat"/>
    <property type="match status" value="1"/>
</dbReference>
<dbReference type="PROSITE" id="PS50297">
    <property type="entry name" value="ANK_REP_REGION"/>
    <property type="match status" value="1"/>
</dbReference>
<dbReference type="Proteomes" id="UP000237073">
    <property type="component" value="Unassembled WGS sequence"/>
</dbReference>
<dbReference type="AlphaFoldDB" id="A0A2P5GQU3"/>
<dbReference type="GO" id="GO:0005737">
    <property type="term" value="C:cytoplasm"/>
    <property type="evidence" value="ECO:0007669"/>
    <property type="project" value="TreeGrafter"/>
</dbReference>
<dbReference type="EMBL" id="PQGD01000007">
    <property type="protein sequence ID" value="POP48925.1"/>
    <property type="molecule type" value="Genomic_DNA"/>
</dbReference>
<gene>
    <name evidence="5" type="ORF">CHU32_10045</name>
    <name evidence="4" type="ORF">CHU33_16160</name>
</gene>
<organism evidence="5 7">
    <name type="scientific">Superficieibacter electus</name>
    <dbReference type="NCBI Taxonomy" id="2022662"/>
    <lineage>
        <taxon>Bacteria</taxon>
        <taxon>Pseudomonadati</taxon>
        <taxon>Pseudomonadota</taxon>
        <taxon>Gammaproteobacteria</taxon>
        <taxon>Enterobacterales</taxon>
        <taxon>Enterobacteriaceae</taxon>
        <taxon>Superficieibacter</taxon>
    </lineage>
</organism>
<evidence type="ECO:0000313" key="5">
    <source>
        <dbReference type="EMBL" id="POP48925.1"/>
    </source>
</evidence>
<dbReference type="GO" id="GO:2000812">
    <property type="term" value="P:regulation of barbed-end actin filament capping"/>
    <property type="evidence" value="ECO:0007669"/>
    <property type="project" value="TreeGrafter"/>
</dbReference>
<evidence type="ECO:0000313" key="6">
    <source>
        <dbReference type="Proteomes" id="UP000237073"/>
    </source>
</evidence>
<evidence type="ECO:0000313" key="7">
    <source>
        <dbReference type="Proteomes" id="UP000247005"/>
    </source>
</evidence>
<dbReference type="Gene3D" id="1.25.40.20">
    <property type="entry name" value="Ankyrin repeat-containing domain"/>
    <property type="match status" value="1"/>
</dbReference>
<evidence type="ECO:0000313" key="4">
    <source>
        <dbReference type="EMBL" id="POP43410.1"/>
    </source>
</evidence>
<name>A0A2P5GQU3_9ENTR</name>
<sequence length="223" mass="24688">MYFPTLFNIVMVFCLTSATCNQHDKYVTQRNYLLSPVASFTQDTDELKKRWFYCEHCLKSNSCSSQVSNQCKTVTLPDRAEALNNAITQANADAVHFLVDVAKTDVNSMTGRYKETPLMVAAYYGSQRHQDIADYLIARGAEINATNGLPGNHSALLIAIWKNNISFAAHLLSRGANPSLAYEGEACNAAIARQRLNFIPLIPGCCSIVKIKQQPAEALYLCP</sequence>
<dbReference type="SMART" id="SM00248">
    <property type="entry name" value="ANK"/>
    <property type="match status" value="3"/>
</dbReference>
<evidence type="ECO:0000256" key="3">
    <source>
        <dbReference type="PROSITE-ProRule" id="PRU00023"/>
    </source>
</evidence>
<keyword evidence="1" id="KW-0677">Repeat</keyword>
<protein>
    <submittedName>
        <fullName evidence="5">Ankyrin repeat domain-containing protein</fullName>
    </submittedName>
</protein>
<dbReference type="InterPro" id="IPR050745">
    <property type="entry name" value="Multifunctional_regulatory"/>
</dbReference>
<keyword evidence="6" id="KW-1185">Reference proteome</keyword>
<dbReference type="InterPro" id="IPR002110">
    <property type="entry name" value="Ankyrin_rpt"/>
</dbReference>
<dbReference type="RefSeq" id="WP_103677103.1">
    <property type="nucleotide sequence ID" value="NZ_PQGD01000007.1"/>
</dbReference>
<dbReference type="PROSITE" id="PS50088">
    <property type="entry name" value="ANK_REPEAT"/>
    <property type="match status" value="1"/>
</dbReference>
<feature type="repeat" description="ANK" evidence="3">
    <location>
        <begin position="113"/>
        <end position="148"/>
    </location>
</feature>
<dbReference type="Proteomes" id="UP000247005">
    <property type="component" value="Unassembled WGS sequence"/>
</dbReference>
<comment type="caution">
    <text evidence="5">The sequence shown here is derived from an EMBL/GenBank/DDBJ whole genome shotgun (WGS) entry which is preliminary data.</text>
</comment>
<dbReference type="EMBL" id="PQGE01000014">
    <property type="protein sequence ID" value="POP43410.1"/>
    <property type="molecule type" value="Genomic_DNA"/>
</dbReference>
<dbReference type="PANTHER" id="PTHR24189">
    <property type="entry name" value="MYOTROPHIN"/>
    <property type="match status" value="1"/>
</dbReference>
<dbReference type="PANTHER" id="PTHR24189:SF50">
    <property type="entry name" value="ANKYRIN REPEAT AND SOCS BOX PROTEIN 2"/>
    <property type="match status" value="1"/>
</dbReference>
<proteinExistence type="predicted"/>
<evidence type="ECO:0000256" key="2">
    <source>
        <dbReference type="ARBA" id="ARBA00023043"/>
    </source>
</evidence>
<reference evidence="6 7" key="1">
    <citation type="submission" date="2018-01" db="EMBL/GenBank/DDBJ databases">
        <title>Superficieibacter electus gen. nov., sp. nov., an extended-spectrum beta-lactamase possessing member of the Enterobacteriaceae family, isolated from intensive care unit surfaces.</title>
        <authorList>
            <person name="Potter R.F."/>
            <person name="D'Souza A.W."/>
        </authorList>
    </citation>
    <scope>NUCLEOTIDE SEQUENCE [LARGE SCALE GENOMIC DNA]</scope>
    <source>
        <strain evidence="5 7">BP-1</strain>
        <strain evidence="4 6">BP-2</strain>
    </source>
</reference>
<keyword evidence="2 3" id="KW-0040">ANK repeat</keyword>
<dbReference type="OrthoDB" id="5657095at2"/>
<dbReference type="Pfam" id="PF12796">
    <property type="entry name" value="Ank_2"/>
    <property type="match status" value="1"/>
</dbReference>
<evidence type="ECO:0000256" key="1">
    <source>
        <dbReference type="ARBA" id="ARBA00022737"/>
    </source>
</evidence>
<accession>A0A2P5GQU3</accession>